<protein>
    <submittedName>
        <fullName evidence="1">DUF2480 family protein</fullName>
    </submittedName>
</protein>
<dbReference type="EMBL" id="CP034549">
    <property type="protein sequence ID" value="AZQ43051.1"/>
    <property type="molecule type" value="Genomic_DNA"/>
</dbReference>
<keyword evidence="2" id="KW-1185">Reference proteome</keyword>
<dbReference type="InterPro" id="IPR018914">
    <property type="entry name" value="DUF2480"/>
</dbReference>
<dbReference type="AlphaFoldDB" id="A0A3S9MV51"/>
<dbReference type="RefSeq" id="WP_126445081.1">
    <property type="nucleotide sequence ID" value="NZ_CP034549.1"/>
</dbReference>
<reference evidence="1 2" key="1">
    <citation type="submission" date="2018-12" db="EMBL/GenBank/DDBJ databases">
        <title>Complete genome of Nonlabens sp. MJ115.</title>
        <authorList>
            <person name="Choi H.S."/>
            <person name="Jung J."/>
        </authorList>
    </citation>
    <scope>NUCLEOTIDE SEQUENCE [LARGE SCALE GENOMIC DNA]</scope>
    <source>
        <strain evidence="1 2">MJ115</strain>
    </source>
</reference>
<dbReference type="Pfam" id="PF10652">
    <property type="entry name" value="DUF2480"/>
    <property type="match status" value="1"/>
</dbReference>
<organism evidence="1 2">
    <name type="scientific">Nonlabens ponticola</name>
    <dbReference type="NCBI Taxonomy" id="2496866"/>
    <lineage>
        <taxon>Bacteria</taxon>
        <taxon>Pseudomonadati</taxon>
        <taxon>Bacteroidota</taxon>
        <taxon>Flavobacteriia</taxon>
        <taxon>Flavobacteriales</taxon>
        <taxon>Flavobacteriaceae</taxon>
        <taxon>Nonlabens</taxon>
    </lineage>
</organism>
<dbReference type="OrthoDB" id="9803040at2"/>
<name>A0A3S9MV51_9FLAO</name>
<sequence>MREEIINRVAQSKLQTLDLEDYYVPGTRSQIDIAPWLLDGMVLVESRFRESVKTTDFTAYQDHHVALHCSTDAIIPQWAWMLVQSELTGVAKTVIHGSLEDLEIHLYNKALENIDLEAYQNVPVIVKGCSNKPVPTSAYISITGKLQQVASSLMFGEACSAVPVYKKPKAR</sequence>
<proteinExistence type="predicted"/>
<dbReference type="KEGG" id="noj:EJ995_01940"/>
<evidence type="ECO:0000313" key="2">
    <source>
        <dbReference type="Proteomes" id="UP000279600"/>
    </source>
</evidence>
<evidence type="ECO:0000313" key="1">
    <source>
        <dbReference type="EMBL" id="AZQ43051.1"/>
    </source>
</evidence>
<gene>
    <name evidence="1" type="ORF">EJ995_01940</name>
</gene>
<accession>A0A3S9MV51</accession>
<dbReference type="Proteomes" id="UP000279600">
    <property type="component" value="Chromosome"/>
</dbReference>